<evidence type="ECO:0000313" key="16">
    <source>
        <dbReference type="EMBL" id="ROT63066.1"/>
    </source>
</evidence>
<accession>A0A423SFP0</accession>
<keyword evidence="5 13" id="KW-0812">Transmembrane</keyword>
<gene>
    <name evidence="16" type="ORF">C7M84_019067</name>
</gene>
<keyword evidence="9 16" id="KW-0675">Receptor</keyword>
<evidence type="ECO:0000256" key="7">
    <source>
        <dbReference type="ARBA" id="ARBA00023065"/>
    </source>
</evidence>
<dbReference type="Pfam" id="PF00060">
    <property type="entry name" value="Lig_chan"/>
    <property type="match status" value="1"/>
</dbReference>
<keyword evidence="11" id="KW-1071">Ligand-gated ion channel</keyword>
<dbReference type="SMART" id="SM00918">
    <property type="entry name" value="Lig_chan-Glu_bd"/>
    <property type="match status" value="1"/>
</dbReference>
<feature type="transmembrane region" description="Helical" evidence="13">
    <location>
        <begin position="332"/>
        <end position="352"/>
    </location>
</feature>
<organism evidence="16 17">
    <name type="scientific">Penaeus vannamei</name>
    <name type="common">Whiteleg shrimp</name>
    <name type="synonym">Litopenaeus vannamei</name>
    <dbReference type="NCBI Taxonomy" id="6689"/>
    <lineage>
        <taxon>Eukaryota</taxon>
        <taxon>Metazoa</taxon>
        <taxon>Ecdysozoa</taxon>
        <taxon>Arthropoda</taxon>
        <taxon>Crustacea</taxon>
        <taxon>Multicrustacea</taxon>
        <taxon>Malacostraca</taxon>
        <taxon>Eumalacostraca</taxon>
        <taxon>Eucarida</taxon>
        <taxon>Decapoda</taxon>
        <taxon>Dendrobranchiata</taxon>
        <taxon>Penaeoidea</taxon>
        <taxon>Penaeidae</taxon>
        <taxon>Penaeus</taxon>
    </lineage>
</organism>
<dbReference type="Gene3D" id="1.10.287.70">
    <property type="match status" value="1"/>
</dbReference>
<dbReference type="GO" id="GO:0005886">
    <property type="term" value="C:plasma membrane"/>
    <property type="evidence" value="ECO:0007669"/>
    <property type="project" value="UniProtKB-SubCell"/>
</dbReference>
<keyword evidence="14" id="KW-0732">Signal</keyword>
<dbReference type="Gene3D" id="3.40.190.10">
    <property type="entry name" value="Periplasmic binding protein-like II"/>
    <property type="match status" value="1"/>
</dbReference>
<evidence type="ECO:0000256" key="9">
    <source>
        <dbReference type="ARBA" id="ARBA00023170"/>
    </source>
</evidence>
<evidence type="ECO:0000256" key="14">
    <source>
        <dbReference type="SAM" id="SignalP"/>
    </source>
</evidence>
<feature type="domain" description="Ionotropic glutamate receptor L-glutamate and glycine-binding" evidence="15">
    <location>
        <begin position="222"/>
        <end position="278"/>
    </location>
</feature>
<dbReference type="InterPro" id="IPR019594">
    <property type="entry name" value="Glu/Gly-bd"/>
</dbReference>
<keyword evidence="12" id="KW-0407">Ion channel</keyword>
<evidence type="ECO:0000256" key="13">
    <source>
        <dbReference type="SAM" id="Phobius"/>
    </source>
</evidence>
<dbReference type="InterPro" id="IPR001320">
    <property type="entry name" value="Iontro_rcpt_C"/>
</dbReference>
<keyword evidence="4" id="KW-1003">Cell membrane</keyword>
<dbReference type="GO" id="GO:0015276">
    <property type="term" value="F:ligand-gated monoatomic ion channel activity"/>
    <property type="evidence" value="ECO:0007669"/>
    <property type="project" value="InterPro"/>
</dbReference>
<evidence type="ECO:0000256" key="5">
    <source>
        <dbReference type="ARBA" id="ARBA00022692"/>
    </source>
</evidence>
<feature type="chain" id="PRO_5019508753" evidence="14">
    <location>
        <begin position="17"/>
        <end position="847"/>
    </location>
</feature>
<protein>
    <submittedName>
        <fullName evidence="16">Variant Ionotropic Glutamate Receptor</fullName>
    </submittedName>
</protein>
<evidence type="ECO:0000256" key="3">
    <source>
        <dbReference type="ARBA" id="ARBA00022448"/>
    </source>
</evidence>
<keyword evidence="3" id="KW-0813">Transport</keyword>
<dbReference type="EMBL" id="QCYY01003500">
    <property type="protein sequence ID" value="ROT63066.1"/>
    <property type="molecule type" value="Genomic_DNA"/>
</dbReference>
<reference evidence="16 17" key="1">
    <citation type="submission" date="2018-04" db="EMBL/GenBank/DDBJ databases">
        <authorList>
            <person name="Zhang X."/>
            <person name="Yuan J."/>
            <person name="Li F."/>
            <person name="Xiang J."/>
        </authorList>
    </citation>
    <scope>NUCLEOTIDE SEQUENCE [LARGE SCALE GENOMIC DNA]</scope>
    <source>
        <tissue evidence="16">Muscle</tissue>
    </source>
</reference>
<evidence type="ECO:0000256" key="12">
    <source>
        <dbReference type="ARBA" id="ARBA00023303"/>
    </source>
</evidence>
<keyword evidence="6 13" id="KW-1133">Transmembrane helix</keyword>
<evidence type="ECO:0000256" key="4">
    <source>
        <dbReference type="ARBA" id="ARBA00022475"/>
    </source>
</evidence>
<comment type="similarity">
    <text evidence="2">Belongs to the glutamate-gated ion channel (TC 1.A.10.1) family.</text>
</comment>
<keyword evidence="7" id="KW-0406">Ion transport</keyword>
<feature type="signal peptide" evidence="14">
    <location>
        <begin position="1"/>
        <end position="16"/>
    </location>
</feature>
<comment type="caution">
    <text evidence="16">The sequence shown here is derived from an EMBL/GenBank/DDBJ whole genome shotgun (WGS) entry which is preliminary data.</text>
</comment>
<dbReference type="SUPFAM" id="SSF53850">
    <property type="entry name" value="Periplasmic binding protein-like II"/>
    <property type="match status" value="1"/>
</dbReference>
<reference evidence="16 17" key="2">
    <citation type="submission" date="2019-01" db="EMBL/GenBank/DDBJ databases">
        <title>The decoding of complex shrimp genome reveals the adaptation for benthos swimmer, frequently molting mechanism and breeding impact on genome.</title>
        <authorList>
            <person name="Sun Y."/>
            <person name="Gao Y."/>
            <person name="Yu Y."/>
        </authorList>
    </citation>
    <scope>NUCLEOTIDE SEQUENCE [LARGE SCALE GENOMIC DNA]</scope>
    <source>
        <tissue evidence="16">Muscle</tissue>
    </source>
</reference>
<name>A0A423SFP0_PENVA</name>
<dbReference type="Pfam" id="PF10613">
    <property type="entry name" value="Lig_chan-Glu_bd"/>
    <property type="match status" value="1"/>
</dbReference>
<dbReference type="OrthoDB" id="6373312at2759"/>
<evidence type="ECO:0000256" key="6">
    <source>
        <dbReference type="ARBA" id="ARBA00022989"/>
    </source>
</evidence>
<proteinExistence type="inferred from homology"/>
<feature type="transmembrane region" description="Helical" evidence="13">
    <location>
        <begin position="397"/>
        <end position="422"/>
    </location>
</feature>
<dbReference type="GO" id="GO:0050906">
    <property type="term" value="P:detection of stimulus involved in sensory perception"/>
    <property type="evidence" value="ECO:0007669"/>
    <property type="project" value="UniProtKB-ARBA"/>
</dbReference>
<keyword evidence="17" id="KW-1185">Reference proteome</keyword>
<evidence type="ECO:0000256" key="8">
    <source>
        <dbReference type="ARBA" id="ARBA00023136"/>
    </source>
</evidence>
<keyword evidence="8 13" id="KW-0472">Membrane</keyword>
<sequence length="847" mass="93043">MASLGIIFFAICGANGALRTSVSPQKDVGAQSLLSEVLAGPLDGDKILLFLDSGASQVIDVDLLLREIRLTTSVILVDLEEPEAFLRKAPNRLIRGSFVTVVLAFTRSPAPLLDSLGFDWNPDFLLFLSLNGSLDTAPMLEDERVQRSKYMTLIEYGRRASSTFHVFTSRPFRPTRTGYAIKSPIGAWNKLLFATKSKLFPERFATLDGAVLQLGSWCDDFPFLYSEGDGCVGSTLELLDVIAAQLNFSYVVQMEPEDQNWGSKENGTWTGMLGDLVYNGKDLVVNSLLLTEQPFAEFDSTYPYHMESYAFILEIPPPVPQWRGLLYPFTKLMWGAIIGTTLAVIVLLQLCLAVAPDTQDASQVFLLVSSGSVWAGVVRQSVKHSLGTSWTRLWAGFWWLATLIITTGYTSNLVAFLTVPVYPKRIETVDQLAASKLRICMQDYGSFLPDALRVSADPALRHLGESLDLFPYVYLSFEQGFEWVAEGTHALVETYSYLSYQQSLHNHTGHTYIMKENMIPGYYVWYMKRNCPYSSVISRSLTRLLETGFVQRFYLKHMKSDMRSDGARRSQQKSAGSPIQIGQLWGAFMVWAIGLACALLARVLETAVSVGKRRSSYSVEGVEEAGGLSLASQLQAYLSPLNCRLISRLSIAGLSLASQLQAYLSPLNCRLISLRLISPLSIAGLSLPSQLQAYLSPLNCWLISPLSIGLISPSQLQAYSPPLSIAGLSPSQLQAYLSPLQALSPLNCRLISRLSIAGLSLASQLQAYLSPLNCRLISPLSIAGLSLPSQLQAYLSPLNAGLSLPLNCRLISPSQLQAYLSPLNCRLISPSQLISIAGLSLPSQLQA</sequence>
<evidence type="ECO:0000256" key="10">
    <source>
        <dbReference type="ARBA" id="ARBA00023180"/>
    </source>
</evidence>
<keyword evidence="10" id="KW-0325">Glycoprotein</keyword>
<feature type="transmembrane region" description="Helical" evidence="13">
    <location>
        <begin position="584"/>
        <end position="604"/>
    </location>
</feature>
<evidence type="ECO:0000313" key="17">
    <source>
        <dbReference type="Proteomes" id="UP000283509"/>
    </source>
</evidence>
<evidence type="ECO:0000256" key="11">
    <source>
        <dbReference type="ARBA" id="ARBA00023286"/>
    </source>
</evidence>
<dbReference type="InterPro" id="IPR052192">
    <property type="entry name" value="Insect_Ionotropic_Sensory_Rcpt"/>
</dbReference>
<feature type="transmembrane region" description="Helical" evidence="13">
    <location>
        <begin position="364"/>
        <end position="382"/>
    </location>
</feature>
<evidence type="ECO:0000259" key="15">
    <source>
        <dbReference type="SMART" id="SM00918"/>
    </source>
</evidence>
<evidence type="ECO:0000256" key="2">
    <source>
        <dbReference type="ARBA" id="ARBA00008685"/>
    </source>
</evidence>
<comment type="subcellular location">
    <subcellularLocation>
        <location evidence="1">Cell membrane</location>
        <topology evidence="1">Multi-pass membrane protein</topology>
    </subcellularLocation>
</comment>
<dbReference type="AlphaFoldDB" id="A0A423SFP0"/>
<dbReference type="PANTHER" id="PTHR42643">
    <property type="entry name" value="IONOTROPIC RECEPTOR 20A-RELATED"/>
    <property type="match status" value="1"/>
</dbReference>
<evidence type="ECO:0000256" key="1">
    <source>
        <dbReference type="ARBA" id="ARBA00004651"/>
    </source>
</evidence>
<dbReference type="Proteomes" id="UP000283509">
    <property type="component" value="Unassembled WGS sequence"/>
</dbReference>
<dbReference type="PANTHER" id="PTHR42643:SF24">
    <property type="entry name" value="IONOTROPIC RECEPTOR 60A"/>
    <property type="match status" value="1"/>
</dbReference>